<reference evidence="2" key="2">
    <citation type="submission" date="2015-01" db="EMBL/GenBank/DDBJ databases">
        <title>Evolutionary Origins and Diversification of the Mycorrhizal Mutualists.</title>
        <authorList>
            <consortium name="DOE Joint Genome Institute"/>
            <consortium name="Mycorrhizal Genomics Consortium"/>
            <person name="Kohler A."/>
            <person name="Kuo A."/>
            <person name="Nagy L.G."/>
            <person name="Floudas D."/>
            <person name="Copeland A."/>
            <person name="Barry K.W."/>
            <person name="Cichocki N."/>
            <person name="Veneault-Fourrey C."/>
            <person name="LaButti K."/>
            <person name="Lindquist E.A."/>
            <person name="Lipzen A."/>
            <person name="Lundell T."/>
            <person name="Morin E."/>
            <person name="Murat C."/>
            <person name="Riley R."/>
            <person name="Ohm R."/>
            <person name="Sun H."/>
            <person name="Tunlid A."/>
            <person name="Henrissat B."/>
            <person name="Grigoriev I.V."/>
            <person name="Hibbett D.S."/>
            <person name="Martin F."/>
        </authorList>
    </citation>
    <scope>NUCLEOTIDE SEQUENCE [LARGE SCALE GENOMIC DNA]</scope>
    <source>
        <strain evidence="2">Foug A</strain>
    </source>
</reference>
<protein>
    <submittedName>
        <fullName evidence="1">Uncharacterized protein</fullName>
    </submittedName>
</protein>
<organism evidence="1 2">
    <name type="scientific">Scleroderma citrinum Foug A</name>
    <dbReference type="NCBI Taxonomy" id="1036808"/>
    <lineage>
        <taxon>Eukaryota</taxon>
        <taxon>Fungi</taxon>
        <taxon>Dikarya</taxon>
        <taxon>Basidiomycota</taxon>
        <taxon>Agaricomycotina</taxon>
        <taxon>Agaricomycetes</taxon>
        <taxon>Agaricomycetidae</taxon>
        <taxon>Boletales</taxon>
        <taxon>Sclerodermatineae</taxon>
        <taxon>Sclerodermataceae</taxon>
        <taxon>Scleroderma</taxon>
    </lineage>
</organism>
<dbReference type="HOGENOM" id="CLU_1511447_0_0_1"/>
<dbReference type="Proteomes" id="UP000053989">
    <property type="component" value="Unassembled WGS sequence"/>
</dbReference>
<accession>A0A0C2ZMJ9</accession>
<dbReference type="InParanoid" id="A0A0C2ZMJ9"/>
<name>A0A0C2ZMJ9_9AGAM</name>
<dbReference type="EMBL" id="KN822169">
    <property type="protein sequence ID" value="KIM53852.1"/>
    <property type="molecule type" value="Genomic_DNA"/>
</dbReference>
<gene>
    <name evidence="1" type="ORF">SCLCIDRAFT_31584</name>
</gene>
<evidence type="ECO:0000313" key="2">
    <source>
        <dbReference type="Proteomes" id="UP000053989"/>
    </source>
</evidence>
<keyword evidence="2" id="KW-1185">Reference proteome</keyword>
<proteinExistence type="predicted"/>
<evidence type="ECO:0000313" key="1">
    <source>
        <dbReference type="EMBL" id="KIM53852.1"/>
    </source>
</evidence>
<reference evidence="1 2" key="1">
    <citation type="submission" date="2014-04" db="EMBL/GenBank/DDBJ databases">
        <authorList>
            <consortium name="DOE Joint Genome Institute"/>
            <person name="Kuo A."/>
            <person name="Kohler A."/>
            <person name="Nagy L.G."/>
            <person name="Floudas D."/>
            <person name="Copeland A."/>
            <person name="Barry K.W."/>
            <person name="Cichocki N."/>
            <person name="Veneault-Fourrey C."/>
            <person name="LaButti K."/>
            <person name="Lindquist E.A."/>
            <person name="Lipzen A."/>
            <person name="Lundell T."/>
            <person name="Morin E."/>
            <person name="Murat C."/>
            <person name="Sun H."/>
            <person name="Tunlid A."/>
            <person name="Henrissat B."/>
            <person name="Grigoriev I.V."/>
            <person name="Hibbett D.S."/>
            <person name="Martin F."/>
            <person name="Nordberg H.P."/>
            <person name="Cantor M.N."/>
            <person name="Hua S.X."/>
        </authorList>
    </citation>
    <scope>NUCLEOTIDE SEQUENCE [LARGE SCALE GENOMIC DNA]</scope>
    <source>
        <strain evidence="1 2">Foug A</strain>
    </source>
</reference>
<dbReference type="AlphaFoldDB" id="A0A0C2ZMJ9"/>
<sequence>MNYIIEKLSGVTTDSRHGAVIECGGSVIRHKNSAEVEREDVVAVTSASEGGDKGKAGQQIASTVACRKEPQENVDNEHVEHEVLHISMTDDDGWADAIHVNIIISTSYKGVNVAAPTSDKEDLSGMLNTPYETREMPKGLQEASQWIPNGSETLAIIVTAEGMDGALAVVDVNGYRGG</sequence>